<feature type="region of interest" description="Disordered" evidence="1">
    <location>
        <begin position="638"/>
        <end position="670"/>
    </location>
</feature>
<evidence type="ECO:0000313" key="2">
    <source>
        <dbReference type="EMBL" id="KAG1895172.1"/>
    </source>
</evidence>
<feature type="region of interest" description="Disordered" evidence="1">
    <location>
        <begin position="872"/>
        <end position="896"/>
    </location>
</feature>
<feature type="compositionally biased region" description="Polar residues" evidence="1">
    <location>
        <begin position="652"/>
        <end position="664"/>
    </location>
</feature>
<dbReference type="AlphaFoldDB" id="A0AAD4DWZ2"/>
<evidence type="ECO:0000313" key="3">
    <source>
        <dbReference type="Proteomes" id="UP001195769"/>
    </source>
</evidence>
<proteinExistence type="predicted"/>
<feature type="compositionally biased region" description="Basic and acidic residues" evidence="1">
    <location>
        <begin position="884"/>
        <end position="896"/>
    </location>
</feature>
<name>A0AAD4DWZ2_9AGAM</name>
<accession>A0AAD4DWZ2</accession>
<protein>
    <submittedName>
        <fullName evidence="2">Uncharacterized protein</fullName>
    </submittedName>
</protein>
<dbReference type="Proteomes" id="UP001195769">
    <property type="component" value="Unassembled WGS sequence"/>
</dbReference>
<comment type="caution">
    <text evidence="2">The sequence shown here is derived from an EMBL/GenBank/DDBJ whole genome shotgun (WGS) entry which is preliminary data.</text>
</comment>
<sequence length="951" mass="103260">MAVSHPEISLFTLNAPQDSINDVTPVGMAPWPQAVQVLLECSSGVISVDAEDTDVRSARRQTSDLPGRMTSERKKVGSDRVVLMAKEPRLGPAPPPRVALDKSIGEDVTAPKDFPIGCGVMMARRKGCCAWSLYRELELTTAELERAVEALKAAAKQSGVSKHLPDVVSQFASYLVILNSTCPSPQSISNLHSVLRRDPVPLIFWINILMDDSLTLSPRTQVAAYSLLHETLSGHPGNQHYLVIEALLYVVGWLIPMSTAKRTEFINDLFGSDKIFTCSSELVNILQCITSSCWESTVMKIMDALAYSDITLPPRSTPWNSPQSFALDEVYICGKCYPQPTAFDRLHLDRAFFLVNLVGQAPPLSKFIVYVDLTMPPSIGDVSLAIPEGQKLYLKFEIQRENLNRLVETLNRRGIDKANYLGNAYETDFPGNAQSIAAHSEQTSLPLQQAPRQAPASKPEFQVLKSDASAKCAQNTVLRPDLANMPVKLAGTRRKWDDANSPTIASKLLGDDHPPEKRARGTTSSDILIEYAASILTDPSDSSMLSPTVAKASRKYVMRGGALSPILPENARVKAIGASKPAPKEVPAPISGIQIHAAHEFESPKDIVSKLLLLEADTGMVAAPEPVDQITKVLHDAANGPSASSKSDSASRKQANKITETEISTPGHARTDPVFIAQHASTNEVKPSMVCLPDEDPLSPIQDIASGDVEKALFGDFIDFSVSLKESEDDAILPASPLLTPRKLPVCTDPTLDPTPVENCHGSGKNRGVANDARMLQSKDPHPVESFKTSTAIPVALHITECQDGHRSCIGVSRPSIYAAMDVIRSQDSSPLSKTLSHNEQRELASLNISLTPVRANDGEGPLTDIISFASNDELESSQPAQKSPRENSRWNMKSDEDGDIQDIVDVLNDIQTFIVEGIANKLKGIKEDARVVRKELLRDAAQALHALADA</sequence>
<dbReference type="EMBL" id="JABBWK010000070">
    <property type="protein sequence ID" value="KAG1895172.1"/>
    <property type="molecule type" value="Genomic_DNA"/>
</dbReference>
<gene>
    <name evidence="2" type="ORF">F5891DRAFT_984488</name>
</gene>
<organism evidence="2 3">
    <name type="scientific">Suillus fuscotomentosus</name>
    <dbReference type="NCBI Taxonomy" id="1912939"/>
    <lineage>
        <taxon>Eukaryota</taxon>
        <taxon>Fungi</taxon>
        <taxon>Dikarya</taxon>
        <taxon>Basidiomycota</taxon>
        <taxon>Agaricomycotina</taxon>
        <taxon>Agaricomycetes</taxon>
        <taxon>Agaricomycetidae</taxon>
        <taxon>Boletales</taxon>
        <taxon>Suillineae</taxon>
        <taxon>Suillaceae</taxon>
        <taxon>Suillus</taxon>
    </lineage>
</organism>
<dbReference type="RefSeq" id="XP_041220748.1">
    <property type="nucleotide sequence ID" value="XM_041377443.1"/>
</dbReference>
<reference evidence="2" key="1">
    <citation type="journal article" date="2020" name="New Phytol.">
        <title>Comparative genomics reveals dynamic genome evolution in host specialist ectomycorrhizal fungi.</title>
        <authorList>
            <person name="Lofgren L.A."/>
            <person name="Nguyen N.H."/>
            <person name="Vilgalys R."/>
            <person name="Ruytinx J."/>
            <person name="Liao H.L."/>
            <person name="Branco S."/>
            <person name="Kuo A."/>
            <person name="LaButti K."/>
            <person name="Lipzen A."/>
            <person name="Andreopoulos W."/>
            <person name="Pangilinan J."/>
            <person name="Riley R."/>
            <person name="Hundley H."/>
            <person name="Na H."/>
            <person name="Barry K."/>
            <person name="Grigoriev I.V."/>
            <person name="Stajich J.E."/>
            <person name="Kennedy P.G."/>
        </authorList>
    </citation>
    <scope>NUCLEOTIDE SEQUENCE</scope>
    <source>
        <strain evidence="2">FC203</strain>
    </source>
</reference>
<dbReference type="GeneID" id="64671741"/>
<keyword evidence="3" id="KW-1185">Reference proteome</keyword>
<evidence type="ECO:0000256" key="1">
    <source>
        <dbReference type="SAM" id="MobiDB-lite"/>
    </source>
</evidence>